<dbReference type="OMA" id="TGRTEKY"/>
<feature type="region of interest" description="Disordered" evidence="3">
    <location>
        <begin position="1"/>
        <end position="73"/>
    </location>
</feature>
<evidence type="ECO:0000313" key="5">
    <source>
        <dbReference type="EMBL" id="CCC47121.1"/>
    </source>
</evidence>
<feature type="compositionally biased region" description="Basic and acidic residues" evidence="3">
    <location>
        <begin position="560"/>
        <end position="569"/>
    </location>
</feature>
<reference evidence="5" key="1">
    <citation type="journal article" date="2012" name="Proc. Natl. Acad. Sci. U.S.A.">
        <title>Antigenic diversity is generated by distinct evolutionary mechanisms in African trypanosome species.</title>
        <authorList>
            <person name="Jackson A.P."/>
            <person name="Berry A."/>
            <person name="Aslett M."/>
            <person name="Allison H.C."/>
            <person name="Burton P."/>
            <person name="Vavrova-Anderson J."/>
            <person name="Brown R."/>
            <person name="Browne H."/>
            <person name="Corton N."/>
            <person name="Hauser H."/>
            <person name="Gamble J."/>
            <person name="Gilderthorp R."/>
            <person name="Marcello L."/>
            <person name="McQuillan J."/>
            <person name="Otto T.D."/>
            <person name="Quail M.A."/>
            <person name="Sanders M.J."/>
            <person name="van Tonder A."/>
            <person name="Ginger M.L."/>
            <person name="Field M.C."/>
            <person name="Barry J.D."/>
            <person name="Hertz-Fowler C."/>
            <person name="Berriman M."/>
        </authorList>
    </citation>
    <scope>NUCLEOTIDE SEQUENCE</scope>
    <source>
        <strain evidence="5">Y486</strain>
    </source>
</reference>
<evidence type="ECO:0000256" key="2">
    <source>
        <dbReference type="PROSITE-ProRule" id="PRU00176"/>
    </source>
</evidence>
<organism evidence="5">
    <name type="scientific">Trypanosoma vivax (strain Y486)</name>
    <dbReference type="NCBI Taxonomy" id="1055687"/>
    <lineage>
        <taxon>Eukaryota</taxon>
        <taxon>Discoba</taxon>
        <taxon>Euglenozoa</taxon>
        <taxon>Kinetoplastea</taxon>
        <taxon>Metakinetoplastina</taxon>
        <taxon>Trypanosomatida</taxon>
        <taxon>Trypanosomatidae</taxon>
        <taxon>Trypanosoma</taxon>
        <taxon>Duttonella</taxon>
    </lineage>
</organism>
<dbReference type="InterPro" id="IPR000504">
    <property type="entry name" value="RRM_dom"/>
</dbReference>
<dbReference type="PROSITE" id="PS50102">
    <property type="entry name" value="RRM"/>
    <property type="match status" value="2"/>
</dbReference>
<protein>
    <submittedName>
        <fullName evidence="5">Putative RNA-binding protein</fullName>
    </submittedName>
</protein>
<dbReference type="SUPFAM" id="SSF54928">
    <property type="entry name" value="RNA-binding domain, RBD"/>
    <property type="match status" value="2"/>
</dbReference>
<dbReference type="InterPro" id="IPR012677">
    <property type="entry name" value="Nucleotide-bd_a/b_plait_sf"/>
</dbReference>
<feature type="domain" description="RRM" evidence="4">
    <location>
        <begin position="105"/>
        <end position="187"/>
    </location>
</feature>
<feature type="compositionally biased region" description="Low complexity" evidence="3">
    <location>
        <begin position="528"/>
        <end position="538"/>
    </location>
</feature>
<dbReference type="Gene3D" id="3.30.70.330">
    <property type="match status" value="2"/>
</dbReference>
<sequence>MVGGKTPQRASSAYSRGKVASSSRRESTVFRGGQGQRGGRGCAVPHLSASATLSPAAGAGKPNEVGAGAMAGKQVPVRRDEANRSNRVVTTITENGTEIPKKLNTKVFIDGLPYENKGVADSTSLEEELKQFALAWKVGKPLRLIKKDGQGFGFLVFQSPHSVDVAVRVLNGRKFLGRALRVEVPKPKDVQAASGDTSGADVGKSSYSRQVLLSDLAKVSQPDVIREIMRDVAPQLEKRLETIKMTSKNRKAFLTFVSSEDVAPAVQFLDGLSMFGRRVTAAPAAAPGSLPYSRVQLRGAGPEALAKTALSRNGGTDTSASGMRGEEDEEVAVLPLGVEAPIMKQAGVRVGAATSTPTTTVPRNVTGRTEKYNLLDSGPAEVFVGNLGDTVTEEQLRSHFSVCGRINSCEIIVNKTTQLPTGIARIVFALPAYAAYAQKHMHGSCLHGHLLRVDRGDETSAPLASELQPHDEDSVDEDGYMEHFGVLDKEAYFKGTSFEDKSNTKKRKAAADTKMGNKRKKAKEEKGGTSISSTSPGGRVVAATSSIAVDDDDDDDEEHFYDVESDREVASPSSVKRGKGKRAPGKAKKSGKVKPRRSA</sequence>
<dbReference type="PANTHER" id="PTHR48025:SF1">
    <property type="entry name" value="RRM DOMAIN-CONTAINING PROTEIN"/>
    <property type="match status" value="1"/>
</dbReference>
<gene>
    <name evidence="5" type="ORF">TVY486_0303070</name>
</gene>
<dbReference type="PANTHER" id="PTHR48025">
    <property type="entry name" value="OS02G0815200 PROTEIN"/>
    <property type="match status" value="1"/>
</dbReference>
<feature type="region of interest" description="Disordered" evidence="3">
    <location>
        <begin position="499"/>
        <end position="599"/>
    </location>
</feature>
<dbReference type="SMART" id="SM00360">
    <property type="entry name" value="RRM"/>
    <property type="match status" value="3"/>
</dbReference>
<feature type="compositionally biased region" description="Acidic residues" evidence="3">
    <location>
        <begin position="549"/>
        <end position="559"/>
    </location>
</feature>
<feature type="domain" description="RRM" evidence="4">
    <location>
        <begin position="380"/>
        <end position="458"/>
    </location>
</feature>
<evidence type="ECO:0000256" key="1">
    <source>
        <dbReference type="ARBA" id="ARBA00022884"/>
    </source>
</evidence>
<dbReference type="InterPro" id="IPR035979">
    <property type="entry name" value="RBD_domain_sf"/>
</dbReference>
<evidence type="ECO:0000256" key="3">
    <source>
        <dbReference type="SAM" id="MobiDB-lite"/>
    </source>
</evidence>
<evidence type="ECO:0000259" key="4">
    <source>
        <dbReference type="PROSITE" id="PS50102"/>
    </source>
</evidence>
<keyword evidence="1 2" id="KW-0694">RNA-binding</keyword>
<feature type="compositionally biased region" description="Gly residues" evidence="3">
    <location>
        <begin position="32"/>
        <end position="41"/>
    </location>
</feature>
<feature type="compositionally biased region" description="Basic residues" evidence="3">
    <location>
        <begin position="576"/>
        <end position="599"/>
    </location>
</feature>
<name>G0TT40_TRYVY</name>
<dbReference type="EMBL" id="HE573019">
    <property type="protein sequence ID" value="CCC47121.1"/>
    <property type="molecule type" value="Genomic_DNA"/>
</dbReference>
<dbReference type="CDD" id="cd00590">
    <property type="entry name" value="RRM_SF"/>
    <property type="match status" value="1"/>
</dbReference>
<dbReference type="GO" id="GO:0003729">
    <property type="term" value="F:mRNA binding"/>
    <property type="evidence" value="ECO:0007669"/>
    <property type="project" value="TreeGrafter"/>
</dbReference>
<dbReference type="InterPro" id="IPR050502">
    <property type="entry name" value="Euk_RNA-bind_prot"/>
</dbReference>
<dbReference type="AlphaFoldDB" id="G0TT40"/>
<accession>G0TT40</accession>
<dbReference type="Pfam" id="PF00076">
    <property type="entry name" value="RRM_1"/>
    <property type="match status" value="1"/>
</dbReference>
<proteinExistence type="predicted"/>
<dbReference type="VEuPathDB" id="TriTrypDB:TvY486_0303070"/>